<proteinExistence type="predicted"/>
<dbReference type="RefSeq" id="XP_062661456.1">
    <property type="nucleotide sequence ID" value="XM_062807419.1"/>
</dbReference>
<reference evidence="3" key="2">
    <citation type="submission" date="2023-06" db="EMBL/GenBank/DDBJ databases">
        <authorList>
            <consortium name="Lawrence Berkeley National Laboratory"/>
            <person name="Haridas S."/>
            <person name="Hensen N."/>
            <person name="Bonometti L."/>
            <person name="Westerberg I."/>
            <person name="Brannstrom I.O."/>
            <person name="Guillou S."/>
            <person name="Cros-Aarteil S."/>
            <person name="Calhoun S."/>
            <person name="Kuo A."/>
            <person name="Mondo S."/>
            <person name="Pangilinan J."/>
            <person name="Riley R."/>
            <person name="Labutti K."/>
            <person name="Andreopoulos B."/>
            <person name="Lipzen A."/>
            <person name="Chen C."/>
            <person name="Yanf M."/>
            <person name="Daum C."/>
            <person name="Ng V."/>
            <person name="Clum A."/>
            <person name="Steindorff A."/>
            <person name="Ohm R."/>
            <person name="Martin F."/>
            <person name="Silar P."/>
            <person name="Natvig D."/>
            <person name="Lalanne C."/>
            <person name="Gautier V."/>
            <person name="Ament-Velasquez S.L."/>
            <person name="Kruys A."/>
            <person name="Hutchinson M.I."/>
            <person name="Powell A.J."/>
            <person name="Barry K."/>
            <person name="Miller A.N."/>
            <person name="Grigoriev I.V."/>
            <person name="Debuchy R."/>
            <person name="Gladieux P."/>
            <person name="Thoren M.H."/>
            <person name="Johannesson H."/>
        </authorList>
    </citation>
    <scope>NUCLEOTIDE SEQUENCE</scope>
    <source>
        <strain evidence="3">CBS 168.71</strain>
    </source>
</reference>
<sequence>MPRGEHQEPASGPPGDTIDDERTGATLPTISSSSRSAPSEKCDAACCRNGSGWLRYQHALTDYANGPGVDTLVGAWSTLKVRIDIAAERLERFCLARWRDLSPSVREKLESWSPAARELWESDFAKHQEALVQVWIWRYVEETLFFFSNSTASPDGDAACCSPVWEHVRTLTRDLQPVRTLKHDEYLENVCRIQFNGWRRITEHLVRMGLGLKEFATPAVLMAHCKKSLRQLLVDGETQLPDLAHDADWRARGDGHDAIDKMSFALKRVFESALKVQYCIHGLEGTYSLRFTPIDSDSDQPWGFPFEDGPMRLFNPPELNPLKDDGGLPSVQLVCVPMLTVNKRYDEGFGKVFTQKAPMSVVTPRVFAGEEAWSNCKEYVEKRRAKRRRIEADTRRAAGQPAEGQLKGVRRSGRSGRIKVNRERAVEAQQSAQQKAMERLQAEQQAEADELLAKQKTEVEALQVKQAAAGARLAKKQARAKALLAKEQQAAAKALLAR</sequence>
<comment type="caution">
    <text evidence="3">The sequence shown here is derived from an EMBL/GenBank/DDBJ whole genome shotgun (WGS) entry which is preliminary data.</text>
</comment>
<keyword evidence="1" id="KW-0175">Coiled coil</keyword>
<feature type="coiled-coil region" evidence="1">
    <location>
        <begin position="423"/>
        <end position="465"/>
    </location>
</feature>
<gene>
    <name evidence="3" type="ORF">B0H64DRAFT_458567</name>
</gene>
<feature type="region of interest" description="Disordered" evidence="2">
    <location>
        <begin position="1"/>
        <end position="41"/>
    </location>
</feature>
<dbReference type="AlphaFoldDB" id="A0AAE0HKM1"/>
<evidence type="ECO:0000313" key="3">
    <source>
        <dbReference type="EMBL" id="KAK3297942.1"/>
    </source>
</evidence>
<feature type="region of interest" description="Disordered" evidence="2">
    <location>
        <begin position="391"/>
        <end position="415"/>
    </location>
</feature>
<dbReference type="GeneID" id="87844367"/>
<reference evidence="3" key="1">
    <citation type="journal article" date="2023" name="Mol. Phylogenet. Evol.">
        <title>Genome-scale phylogeny and comparative genomics of the fungal order Sordariales.</title>
        <authorList>
            <person name="Hensen N."/>
            <person name="Bonometti L."/>
            <person name="Westerberg I."/>
            <person name="Brannstrom I.O."/>
            <person name="Guillou S."/>
            <person name="Cros-Aarteil S."/>
            <person name="Calhoun S."/>
            <person name="Haridas S."/>
            <person name="Kuo A."/>
            <person name="Mondo S."/>
            <person name="Pangilinan J."/>
            <person name="Riley R."/>
            <person name="LaButti K."/>
            <person name="Andreopoulos B."/>
            <person name="Lipzen A."/>
            <person name="Chen C."/>
            <person name="Yan M."/>
            <person name="Daum C."/>
            <person name="Ng V."/>
            <person name="Clum A."/>
            <person name="Steindorff A."/>
            <person name="Ohm R.A."/>
            <person name="Martin F."/>
            <person name="Silar P."/>
            <person name="Natvig D.O."/>
            <person name="Lalanne C."/>
            <person name="Gautier V."/>
            <person name="Ament-Velasquez S.L."/>
            <person name="Kruys A."/>
            <person name="Hutchinson M.I."/>
            <person name="Powell A.J."/>
            <person name="Barry K."/>
            <person name="Miller A.N."/>
            <person name="Grigoriev I.V."/>
            <person name="Debuchy R."/>
            <person name="Gladieux P."/>
            <person name="Hiltunen Thoren M."/>
            <person name="Johannesson H."/>
        </authorList>
    </citation>
    <scope>NUCLEOTIDE SEQUENCE</scope>
    <source>
        <strain evidence="3">CBS 168.71</strain>
    </source>
</reference>
<keyword evidence="4" id="KW-1185">Reference proteome</keyword>
<evidence type="ECO:0000256" key="2">
    <source>
        <dbReference type="SAM" id="MobiDB-lite"/>
    </source>
</evidence>
<organism evidence="3 4">
    <name type="scientific">Chaetomium fimeti</name>
    <dbReference type="NCBI Taxonomy" id="1854472"/>
    <lineage>
        <taxon>Eukaryota</taxon>
        <taxon>Fungi</taxon>
        <taxon>Dikarya</taxon>
        <taxon>Ascomycota</taxon>
        <taxon>Pezizomycotina</taxon>
        <taxon>Sordariomycetes</taxon>
        <taxon>Sordariomycetidae</taxon>
        <taxon>Sordariales</taxon>
        <taxon>Chaetomiaceae</taxon>
        <taxon>Chaetomium</taxon>
    </lineage>
</organism>
<evidence type="ECO:0000313" key="4">
    <source>
        <dbReference type="Proteomes" id="UP001278766"/>
    </source>
</evidence>
<name>A0AAE0HKM1_9PEZI</name>
<dbReference type="Proteomes" id="UP001278766">
    <property type="component" value="Unassembled WGS sequence"/>
</dbReference>
<dbReference type="EMBL" id="JAUEPN010000003">
    <property type="protein sequence ID" value="KAK3297942.1"/>
    <property type="molecule type" value="Genomic_DNA"/>
</dbReference>
<protein>
    <submittedName>
        <fullName evidence="3">Uncharacterized protein</fullName>
    </submittedName>
</protein>
<accession>A0AAE0HKM1</accession>
<evidence type="ECO:0000256" key="1">
    <source>
        <dbReference type="SAM" id="Coils"/>
    </source>
</evidence>